<evidence type="ECO:0000256" key="11">
    <source>
        <dbReference type="ARBA" id="ARBA00022844"/>
    </source>
</evidence>
<keyword evidence="7" id="KW-1048">Host nucleus</keyword>
<evidence type="ECO:0000256" key="12">
    <source>
        <dbReference type="ARBA" id="ARBA00022890"/>
    </source>
</evidence>
<evidence type="ECO:0000256" key="1">
    <source>
        <dbReference type="ARBA" id="ARBA00004147"/>
    </source>
</evidence>
<dbReference type="EMBL" id="KX756996">
    <property type="protein sequence ID" value="ASU92196.1"/>
    <property type="molecule type" value="Genomic_DNA"/>
</dbReference>
<evidence type="ECO:0000256" key="4">
    <source>
        <dbReference type="ARBA" id="ARBA00022431"/>
    </source>
</evidence>
<comment type="subcellular location">
    <subcellularLocation>
        <location evidence="1">Host nucleus</location>
    </subcellularLocation>
    <subcellularLocation>
        <location evidence="2">Virion</location>
    </subcellularLocation>
</comment>
<sequence length="235" mass="28184">MPFRRRYRRRRRRARPMSHLGALLRRNPSLAAPRYRYRWRRKNGIFNARLSRQTELTVPGDQVKYTWYVDHYSFDIDYFIPSNPVSQANQTLPWMYYRIRKAKVEFLPRAPIVSPFRGYGSTAIILDNNYRQGGEEKTSAYDPYLNYSTRHVFKSPYSYHSRYFTPKPRLADPSGLFQPNNKRNQFWLKNQPTEQVQWDGIGFAIERGPDSTDYLVRITLYVQYRDFTLQNTVKV</sequence>
<reference evidence="16 17" key="1">
    <citation type="submission" date="2016-08" db="EMBL/GenBank/DDBJ databases">
        <authorList>
            <person name="Zhu A."/>
            <person name="He B."/>
            <person name="Tu C."/>
        </authorList>
    </citation>
    <scope>NUCLEOTIDE SEQUENCE [LARGE SCALE GENOMIC DNA]</scope>
    <source>
        <strain evidence="16">Mengyuan2</strain>
    </source>
</reference>
<evidence type="ECO:0000256" key="15">
    <source>
        <dbReference type="ARBA" id="ARBA00046863"/>
    </source>
</evidence>
<keyword evidence="10" id="KW-1161">Viral attachment to host cell</keyword>
<gene>
    <name evidence="16" type="primary">Cap</name>
</gene>
<keyword evidence="14" id="KW-1160">Virus entry into host cell</keyword>
<dbReference type="GO" id="GO:0075732">
    <property type="term" value="P:viral penetration into host nucleus"/>
    <property type="evidence" value="ECO:0007669"/>
    <property type="project" value="UniProtKB-KW"/>
</dbReference>
<dbReference type="GO" id="GO:0019069">
    <property type="term" value="P:viral capsid assembly"/>
    <property type="evidence" value="ECO:0007669"/>
    <property type="project" value="InterPro"/>
</dbReference>
<dbReference type="GO" id="GO:0042025">
    <property type="term" value="C:host cell nucleus"/>
    <property type="evidence" value="ECO:0007669"/>
    <property type="project" value="UniProtKB-SubCell"/>
</dbReference>
<dbReference type="GO" id="GO:0003677">
    <property type="term" value="F:DNA binding"/>
    <property type="evidence" value="ECO:0007669"/>
    <property type="project" value="UniProtKB-KW"/>
</dbReference>
<dbReference type="GO" id="GO:0039615">
    <property type="term" value="C:T=1 icosahedral viral capsid"/>
    <property type="evidence" value="ECO:0007669"/>
    <property type="project" value="UniProtKB-KW"/>
</dbReference>
<accession>A0A286LP98</accession>
<comment type="subunit">
    <text evidence="15">Homomultimer. Assembles in the nucleus, presumably in an immature form, then migrates to the cytoplasm once assembled as mature virion. Interacts with Rep; this interaction relocates Rep into the nucleus.</text>
</comment>
<keyword evidence="17" id="KW-1185">Reference proteome</keyword>
<keyword evidence="12" id="KW-1164">Virus endocytosis by host</keyword>
<evidence type="ECO:0000256" key="14">
    <source>
        <dbReference type="ARBA" id="ARBA00023296"/>
    </source>
</evidence>
<dbReference type="GO" id="GO:0075509">
    <property type="term" value="P:endocytosis involved in viral entry into host cell"/>
    <property type="evidence" value="ECO:0007669"/>
    <property type="project" value="UniProtKB-KW"/>
</dbReference>
<keyword evidence="6" id="KW-0167">Capsid protein</keyword>
<keyword evidence="11" id="KW-0946">Virion</keyword>
<comment type="similarity">
    <text evidence="3">Belongs to the circoviridae capsid protein family.</text>
</comment>
<dbReference type="KEGG" id="vg:65099268"/>
<protein>
    <submittedName>
        <fullName evidence="16">Capsid protein</fullName>
    </submittedName>
</protein>
<evidence type="ECO:0000313" key="17">
    <source>
        <dbReference type="Proteomes" id="UP000287991"/>
    </source>
</evidence>
<evidence type="ECO:0000256" key="13">
    <source>
        <dbReference type="ARBA" id="ARBA00023125"/>
    </source>
</evidence>
<dbReference type="GeneID" id="65099268"/>
<keyword evidence="13" id="KW-0238">DNA-binding</keyword>
<evidence type="ECO:0000256" key="10">
    <source>
        <dbReference type="ARBA" id="ARBA00022804"/>
    </source>
</evidence>
<organism evidence="16 17">
    <name type="scientific">Circovirus siksparnis</name>
    <dbReference type="NCBI Taxonomy" id="3052133"/>
    <lineage>
        <taxon>Viruses</taxon>
        <taxon>Monodnaviria</taxon>
        <taxon>Shotokuvirae</taxon>
        <taxon>Cressdnaviricota</taxon>
        <taxon>Arfiviricetes</taxon>
        <taxon>Cirlivirales</taxon>
        <taxon>Circoviridae</taxon>
        <taxon>Circovirus</taxon>
    </lineage>
</organism>
<evidence type="ECO:0000256" key="3">
    <source>
        <dbReference type="ARBA" id="ARBA00010301"/>
    </source>
</evidence>
<keyword evidence="5" id="KW-1163">Viral penetration into host nucleus</keyword>
<dbReference type="RefSeq" id="YP_010084305.1">
    <property type="nucleotide sequence ID" value="NC_055122.1"/>
</dbReference>
<evidence type="ECO:0000256" key="9">
    <source>
        <dbReference type="ARBA" id="ARBA00022595"/>
    </source>
</evidence>
<name>A0A286LP98_9CIRC</name>
<dbReference type="Gene3D" id="2.60.120.950">
    <property type="entry name" value="Circovirus capsid protein"/>
    <property type="match status" value="1"/>
</dbReference>
<proteinExistence type="inferred from homology"/>
<dbReference type="Proteomes" id="UP000287991">
    <property type="component" value="Segment"/>
</dbReference>
<dbReference type="Pfam" id="PF02443">
    <property type="entry name" value="Circo_capsid"/>
    <property type="match status" value="1"/>
</dbReference>
<evidence type="ECO:0000256" key="7">
    <source>
        <dbReference type="ARBA" id="ARBA00022562"/>
    </source>
</evidence>
<evidence type="ECO:0000256" key="5">
    <source>
        <dbReference type="ARBA" id="ARBA00022524"/>
    </source>
</evidence>
<keyword evidence="9" id="KW-1162">Viral penetration into host cytoplasm</keyword>
<evidence type="ECO:0000256" key="2">
    <source>
        <dbReference type="ARBA" id="ARBA00004328"/>
    </source>
</evidence>
<evidence type="ECO:0000256" key="6">
    <source>
        <dbReference type="ARBA" id="ARBA00022561"/>
    </source>
</evidence>
<dbReference type="SMR" id="A0A286LP98"/>
<evidence type="ECO:0000256" key="8">
    <source>
        <dbReference type="ARBA" id="ARBA00022581"/>
    </source>
</evidence>
<keyword evidence="8" id="KW-0945">Host-virus interaction</keyword>
<dbReference type="GO" id="GO:0019062">
    <property type="term" value="P:virion attachment to host cell"/>
    <property type="evidence" value="ECO:0007669"/>
    <property type="project" value="UniProtKB-KW"/>
</dbReference>
<evidence type="ECO:0000313" key="16">
    <source>
        <dbReference type="EMBL" id="ASU92196.1"/>
    </source>
</evidence>
<keyword evidence="4" id="KW-1140">T=1 icosahedral capsid protein</keyword>
<dbReference type="InterPro" id="IPR038652">
    <property type="entry name" value="Circovirus_capsid_sf"/>
</dbReference>
<dbReference type="InterPro" id="IPR003383">
    <property type="entry name" value="Circovirus_capsid"/>
</dbReference>
<dbReference type="GO" id="GO:0043657">
    <property type="term" value="C:host cell"/>
    <property type="evidence" value="ECO:0007669"/>
    <property type="project" value="GOC"/>
</dbReference>